<dbReference type="KEGG" id="kqi:F1D05_23845"/>
<keyword evidence="4" id="KW-1185">Reference proteome</keyword>
<dbReference type="InterPro" id="IPR050249">
    <property type="entry name" value="Pseudomonas-type_ThrB"/>
</dbReference>
<dbReference type="PANTHER" id="PTHR21064:SF6">
    <property type="entry name" value="AMINOGLYCOSIDE PHOSPHOTRANSFERASE DOMAIN-CONTAINING PROTEIN"/>
    <property type="match status" value="1"/>
</dbReference>
<organism evidence="3 4">
    <name type="scientific">Kribbella qitaiheensis</name>
    <dbReference type="NCBI Taxonomy" id="1544730"/>
    <lineage>
        <taxon>Bacteria</taxon>
        <taxon>Bacillati</taxon>
        <taxon>Actinomycetota</taxon>
        <taxon>Actinomycetes</taxon>
        <taxon>Propionibacteriales</taxon>
        <taxon>Kribbellaceae</taxon>
        <taxon>Kribbella</taxon>
    </lineage>
</organism>
<dbReference type="EMBL" id="CP043661">
    <property type="protein sequence ID" value="QNE20386.1"/>
    <property type="molecule type" value="Genomic_DNA"/>
</dbReference>
<dbReference type="SUPFAM" id="SSF56112">
    <property type="entry name" value="Protein kinase-like (PK-like)"/>
    <property type="match status" value="1"/>
</dbReference>
<dbReference type="AlphaFoldDB" id="A0A7G6X2C1"/>
<dbReference type="Gene3D" id="1.10.510.10">
    <property type="entry name" value="Transferase(Phosphotransferase) domain 1"/>
    <property type="match status" value="1"/>
</dbReference>
<dbReference type="Gene3D" id="1.20.1270.170">
    <property type="match status" value="1"/>
</dbReference>
<keyword evidence="3" id="KW-0808">Transferase</keyword>
<name>A0A7G6X2C1_9ACTN</name>
<evidence type="ECO:0000313" key="3">
    <source>
        <dbReference type="EMBL" id="QNE20386.1"/>
    </source>
</evidence>
<reference evidence="4" key="1">
    <citation type="submission" date="2019-09" db="EMBL/GenBank/DDBJ databases">
        <title>Antimicrobial potential of Antarctic Bacteria.</title>
        <authorList>
            <person name="Benaud N."/>
            <person name="Edwards R.J."/>
            <person name="Ferrari B.C."/>
        </authorList>
    </citation>
    <scope>NUCLEOTIDE SEQUENCE [LARGE SCALE GENOMIC DNA]</scope>
    <source>
        <strain evidence="4">SPB151</strain>
    </source>
</reference>
<sequence length="315" mass="34800">MLGCRVHRGRPVTVVDAKELASIALRHFPIEVRRVTRAAESFNTIYRVEAVEGTYALRVGPSLQIHAAGTARAETVWQRSLVDAGLAVPDVVQTSSGEPMVLVNDADDQPRTCVLFTWIRGRSMRTRLGLSRARTLGRLMARLHGFPVGDVDVLRADKVLYWLLPDRLGDVPEHGKVLTEARDSVQALISELWRDRTPQLLHGDLTAANVIEAPGVGPVPIDFQDMVFGFAEQDISFTLASFGRRDDRDAMAQAFRDGYAEICPWPEVSDAVMRGLIVARGLHQLNLSLATAEGPLPRDYLDYHGAKAQTWLDAS</sequence>
<dbReference type="PANTHER" id="PTHR21064">
    <property type="entry name" value="AMINOGLYCOSIDE PHOSPHOTRANSFERASE DOMAIN-CONTAINING PROTEIN-RELATED"/>
    <property type="match status" value="1"/>
</dbReference>
<gene>
    <name evidence="3" type="ORF">F1D05_23845</name>
</gene>
<accession>A0A7G6X2C1</accession>
<proteinExistence type="inferred from homology"/>
<comment type="similarity">
    <text evidence="1">Belongs to the pseudomonas-type ThrB family.</text>
</comment>
<evidence type="ECO:0000313" key="4">
    <source>
        <dbReference type="Proteomes" id="UP000515563"/>
    </source>
</evidence>
<evidence type="ECO:0000256" key="1">
    <source>
        <dbReference type="ARBA" id="ARBA00038240"/>
    </source>
</evidence>
<protein>
    <submittedName>
        <fullName evidence="3">Phosphotransferase</fullName>
    </submittedName>
</protein>
<feature type="domain" description="Aminoglycoside phosphotransferase" evidence="2">
    <location>
        <begin position="43"/>
        <end position="260"/>
    </location>
</feature>
<reference evidence="3 4" key="2">
    <citation type="journal article" date="2020" name="Microbiol. Resour. Announc.">
        <title>Antarctic desert soil bacteria exhibit high novel natural product potential, evaluated through long-read genome sequencing and comparative genomics.</title>
        <authorList>
            <person name="Benaud N."/>
            <person name="Edwards R.J."/>
            <person name="Amos T.G."/>
            <person name="D'Agostino P.M."/>
            <person name="Gutierrez-Chavez C."/>
            <person name="Montgomery K."/>
            <person name="Nicetic I."/>
            <person name="Ferrari B.C."/>
        </authorList>
    </citation>
    <scope>NUCLEOTIDE SEQUENCE [LARGE SCALE GENOMIC DNA]</scope>
    <source>
        <strain evidence="3 4">SPB151</strain>
    </source>
</reference>
<dbReference type="GO" id="GO:0019202">
    <property type="term" value="F:amino acid kinase activity"/>
    <property type="evidence" value="ECO:0007669"/>
    <property type="project" value="TreeGrafter"/>
</dbReference>
<dbReference type="InterPro" id="IPR011009">
    <property type="entry name" value="Kinase-like_dom_sf"/>
</dbReference>
<dbReference type="Pfam" id="PF01636">
    <property type="entry name" value="APH"/>
    <property type="match status" value="1"/>
</dbReference>
<dbReference type="InterPro" id="IPR002575">
    <property type="entry name" value="Aminoglycoside_PTrfase"/>
</dbReference>
<dbReference type="Proteomes" id="UP000515563">
    <property type="component" value="Chromosome"/>
</dbReference>
<evidence type="ECO:0000259" key="2">
    <source>
        <dbReference type="Pfam" id="PF01636"/>
    </source>
</evidence>